<gene>
    <name evidence="1" type="ORF">GMARGA_LOCUS6797</name>
</gene>
<reference evidence="1 2" key="1">
    <citation type="submission" date="2021-06" db="EMBL/GenBank/DDBJ databases">
        <authorList>
            <person name="Kallberg Y."/>
            <person name="Tangrot J."/>
            <person name="Rosling A."/>
        </authorList>
    </citation>
    <scope>NUCLEOTIDE SEQUENCE [LARGE SCALE GENOMIC DNA]</scope>
    <source>
        <strain evidence="1 2">120-4 pot B 10/14</strain>
    </source>
</reference>
<evidence type="ECO:0000313" key="1">
    <source>
        <dbReference type="EMBL" id="CAG8599192.1"/>
    </source>
</evidence>
<keyword evidence="2" id="KW-1185">Reference proteome</keyword>
<comment type="caution">
    <text evidence="1">The sequence shown here is derived from an EMBL/GenBank/DDBJ whole genome shotgun (WGS) entry which is preliminary data.</text>
</comment>
<dbReference type="Proteomes" id="UP000789901">
    <property type="component" value="Unassembled WGS sequence"/>
</dbReference>
<dbReference type="EMBL" id="CAJVQB010003150">
    <property type="protein sequence ID" value="CAG8599192.1"/>
    <property type="molecule type" value="Genomic_DNA"/>
</dbReference>
<sequence length="181" mass="21385">MNVEENLEHLVFQISKLVLRNESNNVLQELYKKEQLNKSCINKLEEDQDSEQKNIIIFLVKLVISWINQGEAKVVYLSIEPKSNKRKQELLSSWTVATEDGKLRDLEVLIQNSEIEDINEVMESNYSLVWSMLETERILLYSKNWEDYKSCLDHKLRKNKKKDELIGDQLEEAVNAKWNEI</sequence>
<organism evidence="1 2">
    <name type="scientific">Gigaspora margarita</name>
    <dbReference type="NCBI Taxonomy" id="4874"/>
    <lineage>
        <taxon>Eukaryota</taxon>
        <taxon>Fungi</taxon>
        <taxon>Fungi incertae sedis</taxon>
        <taxon>Mucoromycota</taxon>
        <taxon>Glomeromycotina</taxon>
        <taxon>Glomeromycetes</taxon>
        <taxon>Diversisporales</taxon>
        <taxon>Gigasporaceae</taxon>
        <taxon>Gigaspora</taxon>
    </lineage>
</organism>
<protein>
    <submittedName>
        <fullName evidence="1">21902_t:CDS:1</fullName>
    </submittedName>
</protein>
<evidence type="ECO:0000313" key="2">
    <source>
        <dbReference type="Proteomes" id="UP000789901"/>
    </source>
</evidence>
<proteinExistence type="predicted"/>
<feature type="non-terminal residue" evidence="1">
    <location>
        <position position="181"/>
    </location>
</feature>
<accession>A0ABN7UK36</accession>
<name>A0ABN7UK36_GIGMA</name>